<dbReference type="Gene3D" id="3.40.50.150">
    <property type="entry name" value="Vaccinia Virus protein VP39"/>
    <property type="match status" value="1"/>
</dbReference>
<organism evidence="7 8">
    <name type="scientific">Paenibacillus whitsoniae</name>
    <dbReference type="NCBI Taxonomy" id="2496558"/>
    <lineage>
        <taxon>Bacteria</taxon>
        <taxon>Bacillati</taxon>
        <taxon>Bacillota</taxon>
        <taxon>Bacilli</taxon>
        <taxon>Bacillales</taxon>
        <taxon>Paenibacillaceae</taxon>
        <taxon>Paenibacillus</taxon>
    </lineage>
</organism>
<dbReference type="InterPro" id="IPR004556">
    <property type="entry name" value="HemK-like"/>
</dbReference>
<dbReference type="SUPFAM" id="SSF53335">
    <property type="entry name" value="S-adenosyl-L-methionine-dependent methyltransferases"/>
    <property type="match status" value="1"/>
</dbReference>
<dbReference type="InterPro" id="IPR029063">
    <property type="entry name" value="SAM-dependent_MTases_sf"/>
</dbReference>
<keyword evidence="3" id="KW-0808">Transferase</keyword>
<evidence type="ECO:0000256" key="4">
    <source>
        <dbReference type="ARBA" id="ARBA00022691"/>
    </source>
</evidence>
<dbReference type="AlphaFoldDB" id="A0A430JI46"/>
<dbReference type="NCBIfam" id="TIGR03704">
    <property type="entry name" value="PrmC_rel_meth"/>
    <property type="match status" value="1"/>
</dbReference>
<dbReference type="Proteomes" id="UP000276128">
    <property type="component" value="Unassembled WGS sequence"/>
</dbReference>
<keyword evidence="2" id="KW-0489">Methyltransferase</keyword>
<protein>
    <recommendedName>
        <fullName evidence="1">peptide chain release factor N(5)-glutamine methyltransferase</fullName>
        <ecNumber evidence="1">2.1.1.297</ecNumber>
    </recommendedName>
</protein>
<dbReference type="EC" id="2.1.1.297" evidence="1"/>
<dbReference type="RefSeq" id="WP_126140168.1">
    <property type="nucleotide sequence ID" value="NZ_RXHU01000015.1"/>
</dbReference>
<evidence type="ECO:0000256" key="3">
    <source>
        <dbReference type="ARBA" id="ARBA00022679"/>
    </source>
</evidence>
<evidence type="ECO:0000313" key="8">
    <source>
        <dbReference type="Proteomes" id="UP000276128"/>
    </source>
</evidence>
<dbReference type="InterPro" id="IPR050320">
    <property type="entry name" value="N5-glutamine_MTase"/>
</dbReference>
<dbReference type="PANTHER" id="PTHR18895:SF74">
    <property type="entry name" value="MTRF1L RELEASE FACTOR GLUTAMINE METHYLTRANSFERASE"/>
    <property type="match status" value="1"/>
</dbReference>
<keyword evidence="8" id="KW-1185">Reference proteome</keyword>
<feature type="domain" description="Methyltransferase small" evidence="6">
    <location>
        <begin position="63"/>
        <end position="189"/>
    </location>
</feature>
<dbReference type="GO" id="GO:0032259">
    <property type="term" value="P:methylation"/>
    <property type="evidence" value="ECO:0007669"/>
    <property type="project" value="UniProtKB-KW"/>
</dbReference>
<dbReference type="Pfam" id="PF05175">
    <property type="entry name" value="MTS"/>
    <property type="match status" value="1"/>
</dbReference>
<evidence type="ECO:0000256" key="2">
    <source>
        <dbReference type="ARBA" id="ARBA00022603"/>
    </source>
</evidence>
<evidence type="ECO:0000313" key="7">
    <source>
        <dbReference type="EMBL" id="RTE10705.1"/>
    </source>
</evidence>
<dbReference type="GO" id="GO:0102559">
    <property type="term" value="F:peptide chain release factor N(5)-glutamine methyltransferase activity"/>
    <property type="evidence" value="ECO:0007669"/>
    <property type="project" value="UniProtKB-EC"/>
</dbReference>
<dbReference type="OrthoDB" id="9800643at2"/>
<sequence length="260" mass="27579">MMNENEIAHKLRMAGCVFAEEEAAILMEWAGDSDALADGVARRAAGYPLEHVVGWAAFGGLRIAVEPGVFVPRRRTEFLLRQAAALVRPGDIVVDLCCGSGALSAALLAAKGPLDLHAADLDPAAVRCARRNILPGQGAVYEGDLFDPLPPRLRGHVQVLVANAPYVPTDAIARMPAEARIHEARLSLDGGADGLDIQRRIVAEAHAWLAPGGCLLIEMSEKQAPLAAKLFASQGLQPEWVSSEEEDANVMIGKRAGASD</sequence>
<evidence type="ECO:0000256" key="1">
    <source>
        <dbReference type="ARBA" id="ARBA00012771"/>
    </source>
</evidence>
<proteinExistence type="predicted"/>
<dbReference type="EMBL" id="RXHU01000015">
    <property type="protein sequence ID" value="RTE10705.1"/>
    <property type="molecule type" value="Genomic_DNA"/>
</dbReference>
<evidence type="ECO:0000256" key="5">
    <source>
        <dbReference type="ARBA" id="ARBA00048391"/>
    </source>
</evidence>
<evidence type="ECO:0000259" key="6">
    <source>
        <dbReference type="Pfam" id="PF05175"/>
    </source>
</evidence>
<accession>A0A430JI46</accession>
<dbReference type="InterPro" id="IPR022446">
    <property type="entry name" value="MeTrfrase_put"/>
</dbReference>
<comment type="caution">
    <text evidence="7">The sequence shown here is derived from an EMBL/GenBank/DDBJ whole genome shotgun (WGS) entry which is preliminary data.</text>
</comment>
<keyword evidence="4" id="KW-0949">S-adenosyl-L-methionine</keyword>
<dbReference type="NCBIfam" id="TIGR00536">
    <property type="entry name" value="hemK_fam"/>
    <property type="match status" value="1"/>
</dbReference>
<reference evidence="7 8" key="1">
    <citation type="submission" date="2018-12" db="EMBL/GenBank/DDBJ databases">
        <title>Bacillus ochoae sp. nov., Paenibacillus whitsoniae sp. nov., Paenibacillus spiritus sp. nov. Isolated from the Mars Exploration Rover during spacecraft assembly.</title>
        <authorList>
            <person name="Seuylemezian A."/>
            <person name="Vaishampayan P."/>
        </authorList>
    </citation>
    <scope>NUCLEOTIDE SEQUENCE [LARGE SCALE GENOMIC DNA]</scope>
    <source>
        <strain evidence="7 8">MER 54</strain>
    </source>
</reference>
<dbReference type="PANTHER" id="PTHR18895">
    <property type="entry name" value="HEMK METHYLTRANSFERASE"/>
    <property type="match status" value="1"/>
</dbReference>
<dbReference type="InterPro" id="IPR007848">
    <property type="entry name" value="Small_mtfrase_dom"/>
</dbReference>
<gene>
    <name evidence="7" type="ORF">EJQ19_05380</name>
</gene>
<name>A0A430JI46_9BACL</name>
<comment type="catalytic activity">
    <reaction evidence="5">
        <text>L-glutaminyl-[peptide chain release factor] + S-adenosyl-L-methionine = N(5)-methyl-L-glutaminyl-[peptide chain release factor] + S-adenosyl-L-homocysteine + H(+)</text>
        <dbReference type="Rhea" id="RHEA:42896"/>
        <dbReference type="Rhea" id="RHEA-COMP:10271"/>
        <dbReference type="Rhea" id="RHEA-COMP:10272"/>
        <dbReference type="ChEBI" id="CHEBI:15378"/>
        <dbReference type="ChEBI" id="CHEBI:30011"/>
        <dbReference type="ChEBI" id="CHEBI:57856"/>
        <dbReference type="ChEBI" id="CHEBI:59789"/>
        <dbReference type="ChEBI" id="CHEBI:61891"/>
        <dbReference type="EC" id="2.1.1.297"/>
    </reaction>
</comment>